<comment type="caution">
    <text evidence="1">The sequence shown here is derived from an EMBL/GenBank/DDBJ whole genome shotgun (WGS) entry which is preliminary data.</text>
</comment>
<accession>A0A9D4I8V6</accession>
<evidence type="ECO:0000313" key="1">
    <source>
        <dbReference type="EMBL" id="KAH3754136.1"/>
    </source>
</evidence>
<dbReference type="Proteomes" id="UP000828390">
    <property type="component" value="Unassembled WGS sequence"/>
</dbReference>
<evidence type="ECO:0000313" key="2">
    <source>
        <dbReference type="Proteomes" id="UP000828390"/>
    </source>
</evidence>
<dbReference type="EMBL" id="JAIWYP010000010">
    <property type="protein sequence ID" value="KAH3754136.1"/>
    <property type="molecule type" value="Genomic_DNA"/>
</dbReference>
<reference evidence="1" key="1">
    <citation type="journal article" date="2019" name="bioRxiv">
        <title>The Genome of the Zebra Mussel, Dreissena polymorpha: A Resource for Invasive Species Research.</title>
        <authorList>
            <person name="McCartney M.A."/>
            <person name="Auch B."/>
            <person name="Kono T."/>
            <person name="Mallez S."/>
            <person name="Zhang Y."/>
            <person name="Obille A."/>
            <person name="Becker A."/>
            <person name="Abrahante J.E."/>
            <person name="Garbe J."/>
            <person name="Badalamenti J.P."/>
            <person name="Herman A."/>
            <person name="Mangelson H."/>
            <person name="Liachko I."/>
            <person name="Sullivan S."/>
            <person name="Sone E.D."/>
            <person name="Koren S."/>
            <person name="Silverstein K.A.T."/>
            <person name="Beckman K.B."/>
            <person name="Gohl D.M."/>
        </authorList>
    </citation>
    <scope>NUCLEOTIDE SEQUENCE</scope>
    <source>
        <strain evidence="1">Duluth1</strain>
        <tissue evidence="1">Whole animal</tissue>
    </source>
</reference>
<keyword evidence="2" id="KW-1185">Reference proteome</keyword>
<organism evidence="1 2">
    <name type="scientific">Dreissena polymorpha</name>
    <name type="common">Zebra mussel</name>
    <name type="synonym">Mytilus polymorpha</name>
    <dbReference type="NCBI Taxonomy" id="45954"/>
    <lineage>
        <taxon>Eukaryota</taxon>
        <taxon>Metazoa</taxon>
        <taxon>Spiralia</taxon>
        <taxon>Lophotrochozoa</taxon>
        <taxon>Mollusca</taxon>
        <taxon>Bivalvia</taxon>
        <taxon>Autobranchia</taxon>
        <taxon>Heteroconchia</taxon>
        <taxon>Euheterodonta</taxon>
        <taxon>Imparidentia</taxon>
        <taxon>Neoheterodontei</taxon>
        <taxon>Myida</taxon>
        <taxon>Dreissenoidea</taxon>
        <taxon>Dreissenidae</taxon>
        <taxon>Dreissena</taxon>
    </lineage>
</organism>
<gene>
    <name evidence="1" type="ORF">DPMN_188797</name>
</gene>
<name>A0A9D4I8V6_DREPO</name>
<proteinExistence type="predicted"/>
<dbReference type="AlphaFoldDB" id="A0A9D4I8V6"/>
<reference evidence="1" key="2">
    <citation type="submission" date="2020-11" db="EMBL/GenBank/DDBJ databases">
        <authorList>
            <person name="McCartney M.A."/>
            <person name="Auch B."/>
            <person name="Kono T."/>
            <person name="Mallez S."/>
            <person name="Becker A."/>
            <person name="Gohl D.M."/>
            <person name="Silverstein K.A.T."/>
            <person name="Koren S."/>
            <person name="Bechman K.B."/>
            <person name="Herman A."/>
            <person name="Abrahante J.E."/>
            <person name="Garbe J."/>
        </authorList>
    </citation>
    <scope>NUCLEOTIDE SEQUENCE</scope>
    <source>
        <strain evidence="1">Duluth1</strain>
        <tissue evidence="1">Whole animal</tissue>
    </source>
</reference>
<protein>
    <submittedName>
        <fullName evidence="1">Uncharacterized protein</fullName>
    </submittedName>
</protein>
<sequence>MCCPQETPDTGDMKLNAILERLDDLEAKLVDPPADHVSNQNETRGHVTFSEASDLFEGAKERSMNKYCHFDIFAYFKNNNH</sequence>